<name>A0A0E1W4P8_BURPE</name>
<evidence type="ECO:0000313" key="2">
    <source>
        <dbReference type="EMBL" id="EET08118.1"/>
    </source>
</evidence>
<accession>A0A0E1W4P8</accession>
<evidence type="ECO:0000256" key="1">
    <source>
        <dbReference type="SAM" id="MobiDB-lite"/>
    </source>
</evidence>
<feature type="compositionally biased region" description="Basic and acidic residues" evidence="1">
    <location>
        <begin position="105"/>
        <end position="114"/>
    </location>
</feature>
<dbReference type="HOGENOM" id="CLU_134892_0_0_4"/>
<feature type="region of interest" description="Disordered" evidence="1">
    <location>
        <begin position="1"/>
        <end position="64"/>
    </location>
</feature>
<gene>
    <name evidence="2" type="ORF">BURPS1710A_3886</name>
</gene>
<sequence length="168" mass="18470">MRTRRGAAVRCGARRDSGPRLHPGARPARKGVLAVATARCRSHGGRQASTDARRGGAGRNVQPNRALHSRVYPRARFSSARSKRRFACPIRMPDSRGSATSASIARRETKRETARQSPLFRPRRVPRAADAIVANHPQAGRPIINECATAGYDRRQRILSGGFPTEDR</sequence>
<dbReference type="Proteomes" id="UP000001812">
    <property type="component" value="Chromosome I"/>
</dbReference>
<reference evidence="2" key="1">
    <citation type="submission" date="2009-05" db="EMBL/GenBank/DDBJ databases">
        <authorList>
            <person name="Harkins D.M."/>
            <person name="DeShazer D."/>
            <person name="Woods D.E."/>
            <person name="Brinkac L.M."/>
            <person name="Brown K.A."/>
            <person name="Hung G.C."/>
            <person name="Tuanyok A."/>
            <person name="Zhang B."/>
            <person name="Nierman W.C."/>
        </authorList>
    </citation>
    <scope>NUCLEOTIDE SEQUENCE [LARGE SCALE GENOMIC DNA]</scope>
    <source>
        <strain evidence="2">1710a</strain>
    </source>
</reference>
<organism evidence="2">
    <name type="scientific">Burkholderia pseudomallei 1710a</name>
    <dbReference type="NCBI Taxonomy" id="320371"/>
    <lineage>
        <taxon>Bacteria</taxon>
        <taxon>Pseudomonadati</taxon>
        <taxon>Pseudomonadota</taxon>
        <taxon>Betaproteobacteria</taxon>
        <taxon>Burkholderiales</taxon>
        <taxon>Burkholderiaceae</taxon>
        <taxon>Burkholderia</taxon>
        <taxon>pseudomallei group</taxon>
    </lineage>
</organism>
<dbReference type="EMBL" id="CM000832">
    <property type="protein sequence ID" value="EET08118.1"/>
    <property type="molecule type" value="Genomic_DNA"/>
</dbReference>
<protein>
    <submittedName>
        <fullName evidence="2">Uncharacterized protein</fullName>
    </submittedName>
</protein>
<proteinExistence type="predicted"/>
<feature type="region of interest" description="Disordered" evidence="1">
    <location>
        <begin position="76"/>
        <end position="129"/>
    </location>
</feature>
<dbReference type="AlphaFoldDB" id="A0A0E1W4P8"/>